<dbReference type="Proteomes" id="UP001518140">
    <property type="component" value="Unassembled WGS sequence"/>
</dbReference>
<evidence type="ECO:0000313" key="5">
    <source>
        <dbReference type="Proteomes" id="UP001518140"/>
    </source>
</evidence>
<dbReference type="PANTHER" id="PTHR21047:SF2">
    <property type="entry name" value="THYMIDINE DIPHOSPHO-4-KETO-RHAMNOSE 3,5-EPIMERASE"/>
    <property type="match status" value="1"/>
</dbReference>
<dbReference type="Gene3D" id="2.60.120.10">
    <property type="entry name" value="Jelly Rolls"/>
    <property type="match status" value="1"/>
</dbReference>
<dbReference type="InterPro" id="IPR000888">
    <property type="entry name" value="RmlC-like"/>
</dbReference>
<keyword evidence="2 3" id="KW-0413">Isomerase</keyword>
<dbReference type="InterPro" id="IPR014710">
    <property type="entry name" value="RmlC-like_jellyroll"/>
</dbReference>
<dbReference type="RefSeq" id="WP_165343087.1">
    <property type="nucleotide sequence ID" value="NZ_JAAKZX010000133.1"/>
</dbReference>
<proteinExistence type="inferred from homology"/>
<dbReference type="EC" id="5.1.3.13" evidence="3"/>
<comment type="function">
    <text evidence="3">Catalyzes the epimerization of the C3' and C5'positions of dTDP-6-deoxy-D-xylo-4-hexulose, forming dTDP-6-deoxy-L-lyxo-4-hexulose.</text>
</comment>
<evidence type="ECO:0000256" key="1">
    <source>
        <dbReference type="ARBA" id="ARBA00010154"/>
    </source>
</evidence>
<comment type="caution">
    <text evidence="4">The sequence shown here is derived from an EMBL/GenBank/DDBJ whole genome shotgun (WGS) entry which is preliminary data.</text>
</comment>
<reference evidence="4 5" key="1">
    <citation type="submission" date="2020-02" db="EMBL/GenBank/DDBJ databases">
        <title>Whole-genome analyses of novel actinobacteria.</title>
        <authorList>
            <person name="Sahin N."/>
            <person name="Tokatli A."/>
        </authorList>
    </citation>
    <scope>NUCLEOTIDE SEQUENCE [LARGE SCALE GENOMIC DNA]</scope>
    <source>
        <strain evidence="4 5">YC419</strain>
    </source>
</reference>
<organism evidence="4 5">
    <name type="scientific">Streptomyces ureilyticus</name>
    <dbReference type="NCBI Taxonomy" id="1775131"/>
    <lineage>
        <taxon>Bacteria</taxon>
        <taxon>Bacillati</taxon>
        <taxon>Actinomycetota</taxon>
        <taxon>Actinomycetes</taxon>
        <taxon>Kitasatosporales</taxon>
        <taxon>Streptomycetaceae</taxon>
        <taxon>Streptomyces</taxon>
    </lineage>
</organism>
<evidence type="ECO:0000256" key="3">
    <source>
        <dbReference type="RuleBase" id="RU364069"/>
    </source>
</evidence>
<dbReference type="InterPro" id="IPR011051">
    <property type="entry name" value="RmlC_Cupin_sf"/>
</dbReference>
<dbReference type="NCBIfam" id="TIGR01221">
    <property type="entry name" value="rmlC"/>
    <property type="match status" value="1"/>
</dbReference>
<evidence type="ECO:0000313" key="4">
    <source>
        <dbReference type="EMBL" id="NGO46555.1"/>
    </source>
</evidence>
<comment type="similarity">
    <text evidence="1 3">Belongs to the dTDP-4-dehydrorhamnose 3,5-epimerase family.</text>
</comment>
<dbReference type="EMBL" id="JAAKZX010000133">
    <property type="protein sequence ID" value="NGO46555.1"/>
    <property type="molecule type" value="Genomic_DNA"/>
</dbReference>
<comment type="pathway">
    <text evidence="3">Carbohydrate biosynthesis; dTDP-L-rhamnose biosynthesis.</text>
</comment>
<name>A0ABX0DX96_9ACTN</name>
<comment type="subunit">
    <text evidence="3">Homodimer.</text>
</comment>
<dbReference type="GO" id="GO:0008830">
    <property type="term" value="F:dTDP-4-dehydrorhamnose 3,5-epimerase activity"/>
    <property type="evidence" value="ECO:0007669"/>
    <property type="project" value="UniProtKB-EC"/>
</dbReference>
<dbReference type="CDD" id="cd00438">
    <property type="entry name" value="cupin_RmlC"/>
    <property type="match status" value="1"/>
</dbReference>
<sequence>MRELAVEGAWVHTPRLHRDDRGSFHEAYRATEFAEAVGHPLHLAQANVSVSRRGALRGIHYAEVPPGQAKYVTCLSGAVYDVAVDLRLGSPSFGTWEAVELSEHNRSSLYLAEGLGHAFLALTDDATVMYLCSEGYNPSREHGIHPFDPDLAIRWPDPSQAILSAKDAAGPTLAEATASGHLPRYRQ</sequence>
<keyword evidence="5" id="KW-1185">Reference proteome</keyword>
<dbReference type="SUPFAM" id="SSF51182">
    <property type="entry name" value="RmlC-like cupins"/>
    <property type="match status" value="1"/>
</dbReference>
<comment type="catalytic activity">
    <reaction evidence="3">
        <text>dTDP-4-dehydro-6-deoxy-alpha-D-glucose = dTDP-4-dehydro-beta-L-rhamnose</text>
        <dbReference type="Rhea" id="RHEA:16969"/>
        <dbReference type="ChEBI" id="CHEBI:57649"/>
        <dbReference type="ChEBI" id="CHEBI:62830"/>
        <dbReference type="EC" id="5.1.3.13"/>
    </reaction>
</comment>
<evidence type="ECO:0000256" key="2">
    <source>
        <dbReference type="ARBA" id="ARBA00023235"/>
    </source>
</evidence>
<dbReference type="PANTHER" id="PTHR21047">
    <property type="entry name" value="DTDP-6-DEOXY-D-GLUCOSE-3,5 EPIMERASE"/>
    <property type="match status" value="1"/>
</dbReference>
<dbReference type="Pfam" id="PF00908">
    <property type="entry name" value="dTDP_sugar_isom"/>
    <property type="match status" value="1"/>
</dbReference>
<protein>
    <recommendedName>
        <fullName evidence="3">dTDP-4-dehydrorhamnose 3,5-epimerase</fullName>
        <ecNumber evidence="3">5.1.3.13</ecNumber>
    </recommendedName>
    <alternativeName>
        <fullName evidence="3">Thymidine diphospho-4-keto-rhamnose 3,5-epimerase</fullName>
    </alternativeName>
</protein>
<gene>
    <name evidence="4" type="primary">rfbC</name>
    <name evidence="4" type="ORF">G6048_31970</name>
</gene>
<accession>A0ABX0DX96</accession>